<dbReference type="Proteomes" id="UP000615446">
    <property type="component" value="Unassembled WGS sequence"/>
</dbReference>
<gene>
    <name evidence="2" type="ORF">RCL2_001827300</name>
    <name evidence="1" type="ORF">RclHR1_02130011</name>
</gene>
<evidence type="ECO:0000313" key="3">
    <source>
        <dbReference type="Proteomes" id="UP000247702"/>
    </source>
</evidence>
<accession>A0A2Z6RLR7</accession>
<comment type="caution">
    <text evidence="1">The sequence shown here is derived from an EMBL/GenBank/DDBJ whole genome shotgun (WGS) entry which is preliminary data.</text>
</comment>
<dbReference type="AlphaFoldDB" id="A0A2Z6RLR7"/>
<dbReference type="OrthoDB" id="2444801at2759"/>
<evidence type="ECO:0000313" key="1">
    <source>
        <dbReference type="EMBL" id="GBB93198.1"/>
    </source>
</evidence>
<organism evidence="1 3">
    <name type="scientific">Rhizophagus clarus</name>
    <dbReference type="NCBI Taxonomy" id="94130"/>
    <lineage>
        <taxon>Eukaryota</taxon>
        <taxon>Fungi</taxon>
        <taxon>Fungi incertae sedis</taxon>
        <taxon>Mucoromycota</taxon>
        <taxon>Glomeromycotina</taxon>
        <taxon>Glomeromycetes</taxon>
        <taxon>Glomerales</taxon>
        <taxon>Glomeraceae</taxon>
        <taxon>Rhizophagus</taxon>
    </lineage>
</organism>
<sequence>MTNGGARYTAAGNLKHAKISEVYNWIKHSWESISNEIIIRSFKKYGISNALDKTEDNTIYEEIDKIINEI</sequence>
<keyword evidence="3" id="KW-1185">Reference proteome</keyword>
<reference evidence="2" key="2">
    <citation type="submission" date="2019-10" db="EMBL/GenBank/DDBJ databases">
        <title>Conservation and host-specific expression of non-tandemly repeated heterogenous ribosome RNA gene in arbuscular mycorrhizal fungi.</title>
        <authorList>
            <person name="Maeda T."/>
            <person name="Kobayashi Y."/>
            <person name="Nakagawa T."/>
            <person name="Ezawa T."/>
            <person name="Yamaguchi K."/>
            <person name="Bino T."/>
            <person name="Nishimoto Y."/>
            <person name="Shigenobu S."/>
            <person name="Kawaguchi M."/>
        </authorList>
    </citation>
    <scope>NUCLEOTIDE SEQUENCE</scope>
    <source>
        <strain evidence="2">HR1</strain>
    </source>
</reference>
<dbReference type="EMBL" id="BEXD01001258">
    <property type="protein sequence ID" value="GBB93198.1"/>
    <property type="molecule type" value="Genomic_DNA"/>
</dbReference>
<proteinExistence type="predicted"/>
<name>A0A2Z6RLR7_9GLOM</name>
<dbReference type="EMBL" id="BLAL01000203">
    <property type="protein sequence ID" value="GES91455.1"/>
    <property type="molecule type" value="Genomic_DNA"/>
</dbReference>
<reference evidence="1 3" key="1">
    <citation type="submission" date="2017-11" db="EMBL/GenBank/DDBJ databases">
        <title>The genome of Rhizophagus clarus HR1 reveals common genetic basis of auxotrophy among arbuscular mycorrhizal fungi.</title>
        <authorList>
            <person name="Kobayashi Y."/>
        </authorList>
    </citation>
    <scope>NUCLEOTIDE SEQUENCE [LARGE SCALE GENOMIC DNA]</scope>
    <source>
        <strain evidence="1 3">HR1</strain>
    </source>
</reference>
<dbReference type="Proteomes" id="UP000247702">
    <property type="component" value="Unassembled WGS sequence"/>
</dbReference>
<protein>
    <submittedName>
        <fullName evidence="2">Pogo transposable element with KRAB domain</fullName>
    </submittedName>
</protein>
<evidence type="ECO:0000313" key="2">
    <source>
        <dbReference type="EMBL" id="GES91455.1"/>
    </source>
</evidence>